<dbReference type="KEGG" id="add:HUW48_00605"/>
<keyword evidence="3" id="KW-1185">Reference proteome</keyword>
<accession>A0A7L7L1F6</accession>
<protein>
    <submittedName>
        <fullName evidence="2">Transposase</fullName>
    </submittedName>
</protein>
<dbReference type="InterPro" id="IPR001584">
    <property type="entry name" value="Integrase_cat-core"/>
</dbReference>
<dbReference type="GO" id="GO:0015074">
    <property type="term" value="P:DNA integration"/>
    <property type="evidence" value="ECO:0007669"/>
    <property type="project" value="InterPro"/>
</dbReference>
<evidence type="ECO:0000313" key="2">
    <source>
        <dbReference type="EMBL" id="QMU26623.1"/>
    </source>
</evidence>
<dbReference type="AlphaFoldDB" id="A0A7L7L1F6"/>
<dbReference type="RefSeq" id="WP_182411502.1">
    <property type="nucleotide sequence ID" value="NZ_CP055152.1"/>
</dbReference>
<organism evidence="2 3">
    <name type="scientific">Adhaeribacter radiodurans</name>
    <dbReference type="NCBI Taxonomy" id="2745197"/>
    <lineage>
        <taxon>Bacteria</taxon>
        <taxon>Pseudomonadati</taxon>
        <taxon>Bacteroidota</taxon>
        <taxon>Cytophagia</taxon>
        <taxon>Cytophagales</taxon>
        <taxon>Hymenobacteraceae</taxon>
        <taxon>Adhaeribacter</taxon>
    </lineage>
</organism>
<gene>
    <name evidence="2" type="ORF">HUW48_00605</name>
</gene>
<evidence type="ECO:0000259" key="1">
    <source>
        <dbReference type="Pfam" id="PF13683"/>
    </source>
</evidence>
<dbReference type="Pfam" id="PF13683">
    <property type="entry name" value="rve_3"/>
    <property type="match status" value="1"/>
</dbReference>
<proteinExistence type="predicted"/>
<feature type="domain" description="Integrase catalytic" evidence="1">
    <location>
        <begin position="6"/>
        <end position="55"/>
    </location>
</feature>
<reference evidence="2 3" key="1">
    <citation type="submission" date="2020-08" db="EMBL/GenBank/DDBJ databases">
        <title>Adhaeribacter dokdonensis sp. nov., isolated from the rhizosphere of Elymus tsukushiensis, a plant native to the Dokdo Islands, Republic of Korea.</title>
        <authorList>
            <person name="Ghim S.Y."/>
        </authorList>
    </citation>
    <scope>NUCLEOTIDE SEQUENCE [LARGE SCALE GENOMIC DNA]</scope>
    <source>
        <strain evidence="2 3">KUDC8001</strain>
        <plasmid evidence="2 3">unnamed</plasmid>
    </source>
</reference>
<dbReference type="EMBL" id="CP055152">
    <property type="protein sequence ID" value="QMU26623.1"/>
    <property type="molecule type" value="Genomic_DNA"/>
</dbReference>
<geneLocation type="plasmid" evidence="2 3">
    <name>unnamed</name>
</geneLocation>
<evidence type="ECO:0000313" key="3">
    <source>
        <dbReference type="Proteomes" id="UP000514509"/>
    </source>
</evidence>
<dbReference type="Proteomes" id="UP000514509">
    <property type="component" value="Plasmid unnamed"/>
</dbReference>
<sequence length="56" mass="6670">MYSAEFSERGKGILRQEYLSHQKVYSFIQAQRVLEQAVFLYNYKRPHLSCNMLAPE</sequence>
<keyword evidence="2" id="KW-0614">Plasmid</keyword>
<name>A0A7L7L1F6_9BACT</name>